<dbReference type="PANTHER" id="PTHR24198">
    <property type="entry name" value="ANKYRIN REPEAT AND PROTEIN KINASE DOMAIN-CONTAINING PROTEIN"/>
    <property type="match status" value="1"/>
</dbReference>
<feature type="repeat" description="ANK" evidence="3">
    <location>
        <begin position="148"/>
        <end position="180"/>
    </location>
</feature>
<dbReference type="PANTHER" id="PTHR24198:SF165">
    <property type="entry name" value="ANKYRIN REPEAT-CONTAINING PROTEIN-RELATED"/>
    <property type="match status" value="1"/>
</dbReference>
<dbReference type="Pfam" id="PF00023">
    <property type="entry name" value="Ank"/>
    <property type="match status" value="2"/>
</dbReference>
<keyword evidence="2 3" id="KW-0040">ANK repeat</keyword>
<dbReference type="InterPro" id="IPR036770">
    <property type="entry name" value="Ankyrin_rpt-contain_sf"/>
</dbReference>
<dbReference type="InterPro" id="IPR002110">
    <property type="entry name" value="Ankyrin_rpt"/>
</dbReference>
<dbReference type="PROSITE" id="PS50088">
    <property type="entry name" value="ANK_REPEAT"/>
    <property type="match status" value="6"/>
</dbReference>
<sequence>MTPLMYAVKDNRTSFVERLIELGSDVGARNNDNYNVLHISAMYSREDIVKLLLSKRGVDPFATGGSRQQTAVHLVASRQTGTATSILRALLTAAGKDIRLRVDGRGKIPLLLAVEAGNQSMVRELLSAQTAEQLKFNNPCATQACTPAGDTALHLAARRRDVDMARILVDYGAAVDAVNGAGQTALHIAAAEGDEPLVKYFYGVRANAAIADNEDRTPMHLAAENGHAAIIELLADKFKASIFERTKDGSTLMHIASLNGHADCAMMLFKKGVYLHMPNKDGARSIHTAARYGHVGIINTLLQKGESVDVTTNVCF</sequence>
<evidence type="ECO:0000313" key="5">
    <source>
        <dbReference type="Proteomes" id="UP001153321"/>
    </source>
</evidence>
<gene>
    <name evidence="4" type="ORF">SPLIT_LOCUS12162</name>
</gene>
<dbReference type="Pfam" id="PF12796">
    <property type="entry name" value="Ank_2"/>
    <property type="match status" value="2"/>
</dbReference>
<dbReference type="PROSITE" id="PS50297">
    <property type="entry name" value="ANK_REP_REGION"/>
    <property type="match status" value="5"/>
</dbReference>
<evidence type="ECO:0000313" key="4">
    <source>
        <dbReference type="EMBL" id="CAH1646811.1"/>
    </source>
</evidence>
<evidence type="ECO:0000256" key="1">
    <source>
        <dbReference type="ARBA" id="ARBA00022737"/>
    </source>
</evidence>
<evidence type="ECO:0000256" key="2">
    <source>
        <dbReference type="ARBA" id="ARBA00023043"/>
    </source>
</evidence>
<dbReference type="AlphaFoldDB" id="A0A9P0N9Z3"/>
<dbReference type="EMBL" id="LR824539">
    <property type="protein sequence ID" value="CAH1646811.1"/>
    <property type="molecule type" value="Genomic_DNA"/>
</dbReference>
<evidence type="ECO:0008006" key="6">
    <source>
        <dbReference type="Google" id="ProtNLM"/>
    </source>
</evidence>
<keyword evidence="5" id="KW-1185">Reference proteome</keyword>
<organism evidence="4 5">
    <name type="scientific">Spodoptera littoralis</name>
    <name type="common">Egyptian cotton leafworm</name>
    <dbReference type="NCBI Taxonomy" id="7109"/>
    <lineage>
        <taxon>Eukaryota</taxon>
        <taxon>Metazoa</taxon>
        <taxon>Ecdysozoa</taxon>
        <taxon>Arthropoda</taxon>
        <taxon>Hexapoda</taxon>
        <taxon>Insecta</taxon>
        <taxon>Pterygota</taxon>
        <taxon>Neoptera</taxon>
        <taxon>Endopterygota</taxon>
        <taxon>Lepidoptera</taxon>
        <taxon>Glossata</taxon>
        <taxon>Ditrysia</taxon>
        <taxon>Noctuoidea</taxon>
        <taxon>Noctuidae</taxon>
        <taxon>Amphipyrinae</taxon>
        <taxon>Spodoptera</taxon>
    </lineage>
</organism>
<proteinExistence type="predicted"/>
<evidence type="ECO:0000256" key="3">
    <source>
        <dbReference type="PROSITE-ProRule" id="PRU00023"/>
    </source>
</evidence>
<feature type="repeat" description="ANK" evidence="3">
    <location>
        <begin position="1"/>
        <end position="31"/>
    </location>
</feature>
<accession>A0A9P0N9Z3</accession>
<dbReference type="SUPFAM" id="SSF48403">
    <property type="entry name" value="Ankyrin repeat"/>
    <property type="match status" value="1"/>
</dbReference>
<feature type="repeat" description="ANK" evidence="3">
    <location>
        <begin position="181"/>
        <end position="213"/>
    </location>
</feature>
<dbReference type="Gene3D" id="1.25.40.20">
    <property type="entry name" value="Ankyrin repeat-containing domain"/>
    <property type="match status" value="3"/>
</dbReference>
<feature type="repeat" description="ANK" evidence="3">
    <location>
        <begin position="214"/>
        <end position="237"/>
    </location>
</feature>
<dbReference type="Proteomes" id="UP001153321">
    <property type="component" value="Chromosome 8"/>
</dbReference>
<name>A0A9P0N9Z3_SPOLI</name>
<keyword evidence="1" id="KW-0677">Repeat</keyword>
<feature type="repeat" description="ANK" evidence="3">
    <location>
        <begin position="248"/>
        <end position="280"/>
    </location>
</feature>
<feature type="repeat" description="ANK" evidence="3">
    <location>
        <begin position="281"/>
        <end position="313"/>
    </location>
</feature>
<dbReference type="SMART" id="SM00248">
    <property type="entry name" value="ANK"/>
    <property type="match status" value="9"/>
</dbReference>
<protein>
    <recommendedName>
        <fullName evidence="6">Ankyrin repeat protein</fullName>
    </recommendedName>
</protein>
<reference evidence="4" key="1">
    <citation type="submission" date="2022-02" db="EMBL/GenBank/DDBJ databases">
        <authorList>
            <person name="King R."/>
        </authorList>
    </citation>
    <scope>NUCLEOTIDE SEQUENCE</scope>
</reference>